<name>A0A926VDF8_9CYAN</name>
<feature type="compositionally biased region" description="Basic and acidic residues" evidence="1">
    <location>
        <begin position="111"/>
        <end position="128"/>
    </location>
</feature>
<feature type="compositionally biased region" description="Polar residues" evidence="1">
    <location>
        <begin position="129"/>
        <end position="143"/>
    </location>
</feature>
<gene>
    <name evidence="3" type="ORF">H6G03_11900</name>
</gene>
<keyword evidence="2" id="KW-1133">Transmembrane helix</keyword>
<comment type="caution">
    <text evidence="3">The sequence shown here is derived from an EMBL/GenBank/DDBJ whole genome shotgun (WGS) entry which is preliminary data.</text>
</comment>
<evidence type="ECO:0000313" key="3">
    <source>
        <dbReference type="EMBL" id="MBD2181802.1"/>
    </source>
</evidence>
<feature type="compositionally biased region" description="Basic and acidic residues" evidence="1">
    <location>
        <begin position="144"/>
        <end position="155"/>
    </location>
</feature>
<dbReference type="Proteomes" id="UP000641646">
    <property type="component" value="Unassembled WGS sequence"/>
</dbReference>
<feature type="transmembrane region" description="Helical" evidence="2">
    <location>
        <begin position="28"/>
        <end position="46"/>
    </location>
</feature>
<evidence type="ECO:0008006" key="5">
    <source>
        <dbReference type="Google" id="ProtNLM"/>
    </source>
</evidence>
<protein>
    <recommendedName>
        <fullName evidence="5">DUF4340 domain-containing protein</fullName>
    </recommendedName>
</protein>
<keyword evidence="4" id="KW-1185">Reference proteome</keyword>
<feature type="compositionally biased region" description="Basic and acidic residues" evidence="1">
    <location>
        <begin position="164"/>
        <end position="173"/>
    </location>
</feature>
<reference evidence="3" key="1">
    <citation type="journal article" date="2015" name="ISME J.">
        <title>Draft Genome Sequence of Streptomyces incarnatus NRRL8089, which Produces the Nucleoside Antibiotic Sinefungin.</title>
        <authorList>
            <person name="Oshima K."/>
            <person name="Hattori M."/>
            <person name="Shimizu H."/>
            <person name="Fukuda K."/>
            <person name="Nemoto M."/>
            <person name="Inagaki K."/>
            <person name="Tamura T."/>
        </authorList>
    </citation>
    <scope>NUCLEOTIDE SEQUENCE</scope>
    <source>
        <strain evidence="3">FACHB-1375</strain>
    </source>
</reference>
<evidence type="ECO:0000256" key="1">
    <source>
        <dbReference type="SAM" id="MobiDB-lite"/>
    </source>
</evidence>
<dbReference type="RefSeq" id="WP_190464613.1">
    <property type="nucleotide sequence ID" value="NZ_JACJPW010000026.1"/>
</dbReference>
<feature type="region of interest" description="Disordered" evidence="1">
    <location>
        <begin position="111"/>
        <end position="177"/>
    </location>
</feature>
<sequence length="281" mass="31733">MERLAGFGGGGDKEDIWRLLSHMKFPKSTLILLISAVFLGGIVYLFETEGRPQLEAAKNQENLVFDFQEKDVQTVVLKTQNKTIQFDRNQPQQNNISATKWRMKILEIAKETETKQESEAKENTESGDNKTTALPENSTVNSSGDKKASERDRDTQVTPSPEAKATERPKEKIGTQMPANDAYVAYLLDKLVKAKSERIPSDPRIDYGLNEPLATVDIKLNNQVNHQLILGKPNFNDTSLYAIADPPKQVKEPIQVLLVTKDFEYAVNRPLSEWKQEESQK</sequence>
<evidence type="ECO:0000313" key="4">
    <source>
        <dbReference type="Proteomes" id="UP000641646"/>
    </source>
</evidence>
<proteinExistence type="predicted"/>
<organism evidence="3 4">
    <name type="scientific">Aerosakkonema funiforme FACHB-1375</name>
    <dbReference type="NCBI Taxonomy" id="2949571"/>
    <lineage>
        <taxon>Bacteria</taxon>
        <taxon>Bacillati</taxon>
        <taxon>Cyanobacteriota</taxon>
        <taxon>Cyanophyceae</taxon>
        <taxon>Oscillatoriophycideae</taxon>
        <taxon>Aerosakkonematales</taxon>
        <taxon>Aerosakkonemataceae</taxon>
        <taxon>Aerosakkonema</taxon>
    </lineage>
</organism>
<keyword evidence="2" id="KW-0812">Transmembrane</keyword>
<evidence type="ECO:0000256" key="2">
    <source>
        <dbReference type="SAM" id="Phobius"/>
    </source>
</evidence>
<dbReference type="EMBL" id="JACJPW010000026">
    <property type="protein sequence ID" value="MBD2181802.1"/>
    <property type="molecule type" value="Genomic_DNA"/>
</dbReference>
<keyword evidence="2" id="KW-0472">Membrane</keyword>
<dbReference type="AlphaFoldDB" id="A0A926VDF8"/>
<reference evidence="3" key="2">
    <citation type="submission" date="2020-08" db="EMBL/GenBank/DDBJ databases">
        <authorList>
            <person name="Chen M."/>
            <person name="Teng W."/>
            <person name="Zhao L."/>
            <person name="Hu C."/>
            <person name="Zhou Y."/>
            <person name="Han B."/>
            <person name="Song L."/>
            <person name="Shu W."/>
        </authorList>
    </citation>
    <scope>NUCLEOTIDE SEQUENCE</scope>
    <source>
        <strain evidence="3">FACHB-1375</strain>
    </source>
</reference>
<accession>A0A926VDF8</accession>